<dbReference type="EMBL" id="MGHE01000010">
    <property type="protein sequence ID" value="OGM64513.1"/>
    <property type="molecule type" value="Genomic_DNA"/>
</dbReference>
<reference evidence="2 3" key="1">
    <citation type="journal article" date="2016" name="Nat. Commun.">
        <title>Thousands of microbial genomes shed light on interconnected biogeochemical processes in an aquifer system.</title>
        <authorList>
            <person name="Anantharaman K."/>
            <person name="Brown C.T."/>
            <person name="Hug L.A."/>
            <person name="Sharon I."/>
            <person name="Castelle C.J."/>
            <person name="Probst A.J."/>
            <person name="Thomas B.C."/>
            <person name="Singh A."/>
            <person name="Wilkins M.J."/>
            <person name="Karaoz U."/>
            <person name="Brodie E.L."/>
            <person name="Williams K.H."/>
            <person name="Hubbard S.S."/>
            <person name="Banfield J.F."/>
        </authorList>
    </citation>
    <scope>NUCLEOTIDE SEQUENCE [LARGE SCALE GENOMIC DNA]</scope>
</reference>
<proteinExistence type="predicted"/>
<accession>A0A1F8BKF1</accession>
<name>A0A1F8BKF1_9BACT</name>
<evidence type="ECO:0000313" key="2">
    <source>
        <dbReference type="EMBL" id="OGM64513.1"/>
    </source>
</evidence>
<protein>
    <recommendedName>
        <fullName evidence="1">Glycosyltransferase 2-like domain-containing protein</fullName>
    </recommendedName>
</protein>
<evidence type="ECO:0000313" key="3">
    <source>
        <dbReference type="Proteomes" id="UP000177060"/>
    </source>
</evidence>
<dbReference type="CDD" id="cd04186">
    <property type="entry name" value="GT_2_like_c"/>
    <property type="match status" value="1"/>
</dbReference>
<evidence type="ECO:0000259" key="1">
    <source>
        <dbReference type="Pfam" id="PF00535"/>
    </source>
</evidence>
<dbReference type="SUPFAM" id="SSF53448">
    <property type="entry name" value="Nucleotide-diphospho-sugar transferases"/>
    <property type="match status" value="1"/>
</dbReference>
<dbReference type="AlphaFoldDB" id="A0A1F8BKF1"/>
<dbReference type="PANTHER" id="PTHR43179">
    <property type="entry name" value="RHAMNOSYLTRANSFERASE WBBL"/>
    <property type="match status" value="1"/>
</dbReference>
<dbReference type="Proteomes" id="UP000177060">
    <property type="component" value="Unassembled WGS sequence"/>
</dbReference>
<gene>
    <name evidence="2" type="ORF">A3A52_02945</name>
</gene>
<feature type="domain" description="Glycosyltransferase 2-like" evidence="1">
    <location>
        <begin position="5"/>
        <end position="206"/>
    </location>
</feature>
<sequence length="312" mass="35312">MTDLSIIILNYKTKKLTLDCINSVVKNSKGISLEIIVIDNASNDGSVEALRRSIKRLSSQVGIMAKLIVNKENLGFAKANNQGMGIAGGNYILLLNSDTLVHDNVLGEMLEWMRKHPKVGAATCALRNKDGSLQGTGGYFPTLLRVFSWMFFLDDIPILDKIIKPFHPMHGQSPFYKGTKYYLTRKEIDWITGAFMLIRKKALKDVGAFDEDYFMYSEDTDLCYRIKNAGWEIWYLPDWGITHLGGASSTSMYPILSEYEGVKLFYKKNVPFWQFPVLRVFLKSGALLRMFILGIIKDGEVIKTYAKAFKVA</sequence>
<dbReference type="InterPro" id="IPR001173">
    <property type="entry name" value="Glyco_trans_2-like"/>
</dbReference>
<dbReference type="PANTHER" id="PTHR43179:SF7">
    <property type="entry name" value="RHAMNOSYLTRANSFERASE WBBL"/>
    <property type="match status" value="1"/>
</dbReference>
<organism evidence="2 3">
    <name type="scientific">Candidatus Woesebacteria bacterium RIFCSPLOWO2_01_FULL_39_14</name>
    <dbReference type="NCBI Taxonomy" id="1802518"/>
    <lineage>
        <taxon>Bacteria</taxon>
        <taxon>Candidatus Woeseibacteriota</taxon>
    </lineage>
</organism>
<comment type="caution">
    <text evidence="2">The sequence shown here is derived from an EMBL/GenBank/DDBJ whole genome shotgun (WGS) entry which is preliminary data.</text>
</comment>
<dbReference type="Pfam" id="PF00535">
    <property type="entry name" value="Glycos_transf_2"/>
    <property type="match status" value="1"/>
</dbReference>
<dbReference type="InterPro" id="IPR029044">
    <property type="entry name" value="Nucleotide-diphossugar_trans"/>
</dbReference>
<dbReference type="Gene3D" id="3.90.550.10">
    <property type="entry name" value="Spore Coat Polysaccharide Biosynthesis Protein SpsA, Chain A"/>
    <property type="match status" value="1"/>
</dbReference>